<evidence type="ECO:0000256" key="1">
    <source>
        <dbReference type="SAM" id="MobiDB-lite"/>
    </source>
</evidence>
<accession>G5B1Q5</accession>
<protein>
    <submittedName>
        <fullName evidence="2">Aftiphilin</fullName>
    </submittedName>
</protein>
<dbReference type="STRING" id="10181.G5B1Q5"/>
<feature type="region of interest" description="Disordered" evidence="1">
    <location>
        <begin position="226"/>
        <end position="256"/>
    </location>
</feature>
<gene>
    <name evidence="2" type="ORF">GW7_17433</name>
</gene>
<evidence type="ECO:0000313" key="3">
    <source>
        <dbReference type="Proteomes" id="UP000006813"/>
    </source>
</evidence>
<dbReference type="PANTHER" id="PTHR16156:SF9">
    <property type="entry name" value="AFTIPHILIN"/>
    <property type="match status" value="1"/>
</dbReference>
<organism evidence="2 3">
    <name type="scientific">Heterocephalus glaber</name>
    <name type="common">Naked mole rat</name>
    <dbReference type="NCBI Taxonomy" id="10181"/>
    <lineage>
        <taxon>Eukaryota</taxon>
        <taxon>Metazoa</taxon>
        <taxon>Chordata</taxon>
        <taxon>Craniata</taxon>
        <taxon>Vertebrata</taxon>
        <taxon>Euteleostomi</taxon>
        <taxon>Mammalia</taxon>
        <taxon>Eutheria</taxon>
        <taxon>Euarchontoglires</taxon>
        <taxon>Glires</taxon>
        <taxon>Rodentia</taxon>
        <taxon>Hystricomorpha</taxon>
        <taxon>Bathyergidae</taxon>
        <taxon>Heterocephalus</taxon>
    </lineage>
</organism>
<dbReference type="EMBL" id="JH167997">
    <property type="protein sequence ID" value="EHB03216.1"/>
    <property type="molecule type" value="Genomic_DNA"/>
</dbReference>
<dbReference type="InterPro" id="IPR046359">
    <property type="entry name" value="Aftin-like"/>
</dbReference>
<evidence type="ECO:0000313" key="2">
    <source>
        <dbReference type="EMBL" id="EHB03216.1"/>
    </source>
</evidence>
<sequence>IEPDIIQMYSSCPPPLDNGAEEYDDNDSFGEILESCNGEKPPCLEVLTNGFTGLATVNPQGTDDLDNVADSKGQKPISTECNFHSAPSPAAEGIANFTTFSKKEWIQLEEIGCAVLHDRDTLTIQENYKINGVNEVNSLKEVSLGRSFDDKGDTDGEDTCVSEISIVSNRGFSVEKQGLPTLQSKWWSLVDSADYSEFIMRQQCRTMGELDLFSAKCADLGMDSMKTSDADEIDSSKEERKFTNSQSLSTDSTEDNVLYDPVSVKNGESSDDFVTCNDTNEDDFGDFGTASGTTSPLITGTQDSMSDVTFEESLQHFPHVSKPSDDFGEFGDTNATSCQDEMLFTESDLKHTSVPLSEECHMARKSSETGTEPVSKLINGKDSEFGDFDYVPNIENDCNAFQDSHDFAGFSSAGPSQVVYWNAFKVEQKDGCSWDDFGHQ</sequence>
<feature type="compositionally biased region" description="Basic and acidic residues" evidence="1">
    <location>
        <begin position="226"/>
        <end position="242"/>
    </location>
</feature>
<dbReference type="GO" id="GO:0032588">
    <property type="term" value="C:trans-Golgi network membrane"/>
    <property type="evidence" value="ECO:0007669"/>
    <property type="project" value="InterPro"/>
</dbReference>
<name>G5B1Q5_HETGA</name>
<dbReference type="PANTHER" id="PTHR16156">
    <property type="entry name" value="AFTIPHILIN A-RELATED"/>
    <property type="match status" value="1"/>
</dbReference>
<dbReference type="Proteomes" id="UP000006813">
    <property type="component" value="Unassembled WGS sequence"/>
</dbReference>
<dbReference type="GO" id="GO:0030121">
    <property type="term" value="C:AP-1 adaptor complex"/>
    <property type="evidence" value="ECO:0007669"/>
    <property type="project" value="TreeGrafter"/>
</dbReference>
<feature type="non-terminal residue" evidence="2">
    <location>
        <position position="1"/>
    </location>
</feature>
<dbReference type="GO" id="GO:0030276">
    <property type="term" value="F:clathrin binding"/>
    <property type="evidence" value="ECO:0007669"/>
    <property type="project" value="InterPro"/>
</dbReference>
<dbReference type="AlphaFoldDB" id="G5B1Q5"/>
<dbReference type="InParanoid" id="G5B1Q5"/>
<proteinExistence type="predicted"/>
<reference evidence="2 3" key="1">
    <citation type="journal article" date="2011" name="Nature">
        <title>Genome sequencing reveals insights into physiology and longevity of the naked mole rat.</title>
        <authorList>
            <person name="Kim E.B."/>
            <person name="Fang X."/>
            <person name="Fushan A.A."/>
            <person name="Huang Z."/>
            <person name="Lobanov A.V."/>
            <person name="Han L."/>
            <person name="Marino S.M."/>
            <person name="Sun X."/>
            <person name="Turanov A.A."/>
            <person name="Yang P."/>
            <person name="Yim S.H."/>
            <person name="Zhao X."/>
            <person name="Kasaikina M.V."/>
            <person name="Stoletzki N."/>
            <person name="Peng C."/>
            <person name="Polak P."/>
            <person name="Xiong Z."/>
            <person name="Kiezun A."/>
            <person name="Zhu Y."/>
            <person name="Chen Y."/>
            <person name="Kryukov G.V."/>
            <person name="Zhang Q."/>
            <person name="Peshkin L."/>
            <person name="Yang L."/>
            <person name="Bronson R.T."/>
            <person name="Buffenstein R."/>
            <person name="Wang B."/>
            <person name="Han C."/>
            <person name="Li Q."/>
            <person name="Chen L."/>
            <person name="Zhao W."/>
            <person name="Sunyaev S.R."/>
            <person name="Park T.J."/>
            <person name="Zhang G."/>
            <person name="Wang J."/>
            <person name="Gladyshev V.N."/>
        </authorList>
    </citation>
    <scope>NUCLEOTIDE SEQUENCE [LARGE SCALE GENOMIC DNA]</scope>
</reference>